<evidence type="ECO:0000313" key="13">
    <source>
        <dbReference type="Proteomes" id="UP000032722"/>
    </source>
</evidence>
<evidence type="ECO:0000256" key="1">
    <source>
        <dbReference type="ARBA" id="ARBA00004496"/>
    </source>
</evidence>
<keyword evidence="3" id="KW-0963">Cytoplasm</keyword>
<dbReference type="GO" id="GO:0016301">
    <property type="term" value="F:kinase activity"/>
    <property type="evidence" value="ECO:0007669"/>
    <property type="project" value="UniProtKB-KW"/>
</dbReference>
<keyword evidence="6" id="KW-0598">Phosphotransferase system</keyword>
<evidence type="ECO:0000256" key="5">
    <source>
        <dbReference type="ARBA" id="ARBA00022679"/>
    </source>
</evidence>
<keyword evidence="12" id="KW-0762">Sugar transport</keyword>
<comment type="function">
    <text evidence="8">The phosphoenolpyruvate-dependent sugar phosphotransferase system (sugar PTS), a major carbohydrate active transport system, catalyzes the phosphorylation of incoming sugar substrates concomitantly with their translocation across the cell membrane. The enzyme II UlaABC PTS system is involved in ascorbate transport.</text>
</comment>
<dbReference type="InterPro" id="IPR016152">
    <property type="entry name" value="PTrfase/Anion_transptr"/>
</dbReference>
<evidence type="ECO:0000313" key="12">
    <source>
        <dbReference type="EMBL" id="AKA49770.1"/>
    </source>
</evidence>
<feature type="domain" description="PTS EIIA type-2" evidence="11">
    <location>
        <begin position="10"/>
        <end position="153"/>
    </location>
</feature>
<dbReference type="PATRIC" id="fig|29556.3.peg.108"/>
<evidence type="ECO:0000256" key="4">
    <source>
        <dbReference type="ARBA" id="ARBA00022553"/>
    </source>
</evidence>
<keyword evidence="4" id="KW-0597">Phosphoprotein</keyword>
<gene>
    <name evidence="12" type="ORF">VO56_00550</name>
</gene>
<dbReference type="SUPFAM" id="SSF55804">
    <property type="entry name" value="Phoshotransferase/anion transport protein"/>
    <property type="match status" value="1"/>
</dbReference>
<reference evidence="12 13" key="1">
    <citation type="journal article" date="2015" name="Genome Announc.">
        <title>Complete Genome Sequence of Mycoplasma meleagridis, a Possible Emerging Pathogen in Chickens.</title>
        <authorList>
            <person name="Abolnik C."/>
        </authorList>
    </citation>
    <scope>NUCLEOTIDE SEQUENCE [LARGE SCALE GENOMIC DNA]</scope>
    <source>
        <strain evidence="12 13">B2096 8B</strain>
    </source>
</reference>
<dbReference type="PANTHER" id="PTHR36203">
    <property type="entry name" value="ASCORBATE-SPECIFIC PTS SYSTEM EIIA COMPONENT"/>
    <property type="match status" value="1"/>
</dbReference>
<dbReference type="KEGG" id="mgb:VO56_00550"/>
<dbReference type="Pfam" id="PF00359">
    <property type="entry name" value="PTS_EIIA_2"/>
    <property type="match status" value="1"/>
</dbReference>
<proteinExistence type="predicted"/>
<accession>A0A0D5ZJD1</accession>
<evidence type="ECO:0000259" key="11">
    <source>
        <dbReference type="PROSITE" id="PS51094"/>
    </source>
</evidence>
<keyword evidence="5" id="KW-0808">Transferase</keyword>
<sequence length="161" mass="18057">MMERLNLLESLLAHNSIEIQQEASSWKEAIKLACKPLEKAGVITEKYYQEILDSTEKYGPYYIIAKNFAMPHASDTENAVLSNGFSLVTLKEPVKFDDGQEVKILMCLAAKDGEVHTQVAIPQIVAVFEDETNIAKIASSKTKEEVVEIIKSVDYTKYVIQ</sequence>
<dbReference type="PROSITE" id="PS51094">
    <property type="entry name" value="PTS_EIIA_TYPE_2"/>
    <property type="match status" value="1"/>
</dbReference>
<dbReference type="Proteomes" id="UP000032722">
    <property type="component" value="Chromosome"/>
</dbReference>
<evidence type="ECO:0000256" key="6">
    <source>
        <dbReference type="ARBA" id="ARBA00022683"/>
    </source>
</evidence>
<dbReference type="EMBL" id="CP011021">
    <property type="protein sequence ID" value="AKA49770.1"/>
    <property type="molecule type" value="Genomic_DNA"/>
</dbReference>
<evidence type="ECO:0000256" key="3">
    <source>
        <dbReference type="ARBA" id="ARBA00022490"/>
    </source>
</evidence>
<dbReference type="AlphaFoldDB" id="A0A0D5ZJD1"/>
<dbReference type="PANTHER" id="PTHR36203:SF1">
    <property type="entry name" value="ASCORBATE-SPECIFIC PTS SYSTEM EIIA COMPONENT"/>
    <property type="match status" value="1"/>
</dbReference>
<evidence type="ECO:0000256" key="10">
    <source>
        <dbReference type="ARBA" id="ARBA00042072"/>
    </source>
</evidence>
<organism evidence="13">
    <name type="scientific">Mycoplasmopsis gallinacea</name>
    <dbReference type="NCBI Taxonomy" id="29556"/>
    <lineage>
        <taxon>Bacteria</taxon>
        <taxon>Bacillati</taxon>
        <taxon>Mycoplasmatota</taxon>
        <taxon>Mycoplasmoidales</taxon>
        <taxon>Metamycoplasmataceae</taxon>
        <taxon>Mycoplasmopsis</taxon>
    </lineage>
</organism>
<dbReference type="GO" id="GO:0005737">
    <property type="term" value="C:cytoplasm"/>
    <property type="evidence" value="ECO:0007669"/>
    <property type="project" value="UniProtKB-SubCell"/>
</dbReference>
<keyword evidence="7" id="KW-0418">Kinase</keyword>
<keyword evidence="2" id="KW-0813">Transport</keyword>
<evidence type="ECO:0000256" key="7">
    <source>
        <dbReference type="ARBA" id="ARBA00022777"/>
    </source>
</evidence>
<name>A0A0D5ZJD1_9BACT</name>
<dbReference type="Gene3D" id="3.40.930.10">
    <property type="entry name" value="Mannitol-specific EII, Chain A"/>
    <property type="match status" value="1"/>
</dbReference>
<dbReference type="GO" id="GO:0009401">
    <property type="term" value="P:phosphoenolpyruvate-dependent sugar phosphotransferase system"/>
    <property type="evidence" value="ECO:0007669"/>
    <property type="project" value="UniProtKB-KW"/>
</dbReference>
<dbReference type="InterPro" id="IPR051351">
    <property type="entry name" value="Ascorbate-PTS_EIIA_comp"/>
</dbReference>
<comment type="subcellular location">
    <subcellularLocation>
        <location evidence="1">Cytoplasm</location>
    </subcellularLocation>
</comment>
<evidence type="ECO:0000256" key="8">
    <source>
        <dbReference type="ARBA" id="ARBA00037387"/>
    </source>
</evidence>
<evidence type="ECO:0000256" key="2">
    <source>
        <dbReference type="ARBA" id="ARBA00022448"/>
    </source>
</evidence>
<dbReference type="InterPro" id="IPR002178">
    <property type="entry name" value="PTS_EIIA_type-2_dom"/>
</dbReference>
<dbReference type="HOGENOM" id="CLU_072531_2_0_14"/>
<evidence type="ECO:0000256" key="9">
    <source>
        <dbReference type="ARBA" id="ARBA00041175"/>
    </source>
</evidence>
<protein>
    <recommendedName>
        <fullName evidence="9">Ascorbate-specific PTS system EIIA component</fullName>
    </recommendedName>
    <alternativeName>
        <fullName evidence="10">Ascorbate-specific phosphotransferase enzyme IIA component</fullName>
    </alternativeName>
</protein>